<evidence type="ECO:0000313" key="1">
    <source>
        <dbReference type="EMBL" id="JAD45095.1"/>
    </source>
</evidence>
<dbReference type="AlphaFoldDB" id="A0A0A9A811"/>
<organism evidence="1">
    <name type="scientific">Arundo donax</name>
    <name type="common">Giant reed</name>
    <name type="synonym">Donax arundinaceus</name>
    <dbReference type="NCBI Taxonomy" id="35708"/>
    <lineage>
        <taxon>Eukaryota</taxon>
        <taxon>Viridiplantae</taxon>
        <taxon>Streptophyta</taxon>
        <taxon>Embryophyta</taxon>
        <taxon>Tracheophyta</taxon>
        <taxon>Spermatophyta</taxon>
        <taxon>Magnoliopsida</taxon>
        <taxon>Liliopsida</taxon>
        <taxon>Poales</taxon>
        <taxon>Poaceae</taxon>
        <taxon>PACMAD clade</taxon>
        <taxon>Arundinoideae</taxon>
        <taxon>Arundineae</taxon>
        <taxon>Arundo</taxon>
    </lineage>
</organism>
<proteinExistence type="predicted"/>
<sequence>MQNNRFTLGVLWFLQSVRVS</sequence>
<protein>
    <submittedName>
        <fullName evidence="1">Uncharacterized protein</fullName>
    </submittedName>
</protein>
<reference evidence="1" key="2">
    <citation type="journal article" date="2015" name="Data Brief">
        <title>Shoot transcriptome of the giant reed, Arundo donax.</title>
        <authorList>
            <person name="Barrero R.A."/>
            <person name="Guerrero F.D."/>
            <person name="Moolhuijzen P."/>
            <person name="Goolsby J.A."/>
            <person name="Tidwell J."/>
            <person name="Bellgard S.E."/>
            <person name="Bellgard M.I."/>
        </authorList>
    </citation>
    <scope>NUCLEOTIDE SEQUENCE</scope>
    <source>
        <tissue evidence="1">Shoot tissue taken approximately 20 cm above the soil surface</tissue>
    </source>
</reference>
<accession>A0A0A9A811</accession>
<dbReference type="EMBL" id="GBRH01252800">
    <property type="protein sequence ID" value="JAD45095.1"/>
    <property type="molecule type" value="Transcribed_RNA"/>
</dbReference>
<reference evidence="1" key="1">
    <citation type="submission" date="2014-09" db="EMBL/GenBank/DDBJ databases">
        <authorList>
            <person name="Magalhaes I.L.F."/>
            <person name="Oliveira U."/>
            <person name="Santos F.R."/>
            <person name="Vidigal T.H.D.A."/>
            <person name="Brescovit A.D."/>
            <person name="Santos A.J."/>
        </authorList>
    </citation>
    <scope>NUCLEOTIDE SEQUENCE</scope>
    <source>
        <tissue evidence="1">Shoot tissue taken approximately 20 cm above the soil surface</tissue>
    </source>
</reference>
<name>A0A0A9A811_ARUDO</name>